<dbReference type="InterPro" id="IPR029044">
    <property type="entry name" value="Nucleotide-diphossugar_trans"/>
</dbReference>
<gene>
    <name evidence="2" type="ORF">C7T94_11755</name>
</gene>
<dbReference type="Proteomes" id="UP000240912">
    <property type="component" value="Unassembled WGS sequence"/>
</dbReference>
<evidence type="ECO:0000313" key="3">
    <source>
        <dbReference type="Proteomes" id="UP000240912"/>
    </source>
</evidence>
<dbReference type="RefSeq" id="WP_107215520.1">
    <property type="nucleotide sequence ID" value="NZ_KZ686269.1"/>
</dbReference>
<reference evidence="2 3" key="1">
    <citation type="submission" date="2018-03" db="EMBL/GenBank/DDBJ databases">
        <authorList>
            <person name="Keele B.F."/>
        </authorList>
    </citation>
    <scope>NUCLEOTIDE SEQUENCE [LARGE SCALE GENOMIC DNA]</scope>
    <source>
        <strain evidence="2 3">YL28-9</strain>
    </source>
</reference>
<dbReference type="EMBL" id="PYLS01000005">
    <property type="protein sequence ID" value="PST83260.1"/>
    <property type="molecule type" value="Genomic_DNA"/>
</dbReference>
<protein>
    <submittedName>
        <fullName evidence="2">Family 2 glycosyl transferase</fullName>
    </submittedName>
</protein>
<keyword evidence="3" id="KW-1185">Reference proteome</keyword>
<accession>A0A2T3HLE7</accession>
<dbReference type="PANTHER" id="PTHR22916">
    <property type="entry name" value="GLYCOSYLTRANSFERASE"/>
    <property type="match status" value="1"/>
</dbReference>
<proteinExistence type="predicted"/>
<name>A0A2T3HLE7_9SPHI</name>
<dbReference type="GO" id="GO:0016758">
    <property type="term" value="F:hexosyltransferase activity"/>
    <property type="evidence" value="ECO:0007669"/>
    <property type="project" value="UniProtKB-ARBA"/>
</dbReference>
<dbReference type="Gene3D" id="3.90.550.10">
    <property type="entry name" value="Spore Coat Polysaccharide Biosynthesis Protein SpsA, Chain A"/>
    <property type="match status" value="1"/>
</dbReference>
<feature type="domain" description="Glycosyltransferase 2-like" evidence="1">
    <location>
        <begin position="10"/>
        <end position="141"/>
    </location>
</feature>
<dbReference type="SUPFAM" id="SSF53448">
    <property type="entry name" value="Nucleotide-diphospho-sugar transferases"/>
    <property type="match status" value="1"/>
</dbReference>
<organism evidence="2 3">
    <name type="scientific">Pedobacter yulinensis</name>
    <dbReference type="NCBI Taxonomy" id="2126353"/>
    <lineage>
        <taxon>Bacteria</taxon>
        <taxon>Pseudomonadati</taxon>
        <taxon>Bacteroidota</taxon>
        <taxon>Sphingobacteriia</taxon>
        <taxon>Sphingobacteriales</taxon>
        <taxon>Sphingobacteriaceae</taxon>
        <taxon>Pedobacter</taxon>
    </lineage>
</organism>
<dbReference type="Pfam" id="PF00535">
    <property type="entry name" value="Glycos_transf_2"/>
    <property type="match status" value="1"/>
</dbReference>
<keyword evidence="2" id="KW-0808">Transferase</keyword>
<sequence length="286" mass="33417">MQDQTKPLVSICCITYNHEAFIAQALEGFLMQETSFHYEILIGDDRSTDATGQIAASYAARYPDRIRLVPREQNLGAVRNHLLLIEEAKGRYIAMCDGDDFWTDPLKLQKQIMHLETHPEAVICCCYSRVIDDQGKLVYEHPEPRALQFSYQQVLMGEREETRMSSVVVRNVPEIRDLSTQQWYYQGFGSDTLFKLYATSRTGLKIHVLPEVMAAYRWHAGGVWSMIDSKLRKHRMVSDFNIMISHFSYSTGMKYRLLGFYIRRYFLFDLRYFKFRRALTTLSKLA</sequence>
<dbReference type="AlphaFoldDB" id="A0A2T3HLE7"/>
<evidence type="ECO:0000313" key="2">
    <source>
        <dbReference type="EMBL" id="PST83260.1"/>
    </source>
</evidence>
<dbReference type="OrthoDB" id="9815829at2"/>
<dbReference type="PANTHER" id="PTHR22916:SF3">
    <property type="entry name" value="UDP-GLCNAC:BETAGAL BETA-1,3-N-ACETYLGLUCOSAMINYLTRANSFERASE-LIKE PROTEIN 1"/>
    <property type="match status" value="1"/>
</dbReference>
<comment type="caution">
    <text evidence="2">The sequence shown here is derived from an EMBL/GenBank/DDBJ whole genome shotgun (WGS) entry which is preliminary data.</text>
</comment>
<dbReference type="InterPro" id="IPR001173">
    <property type="entry name" value="Glyco_trans_2-like"/>
</dbReference>
<evidence type="ECO:0000259" key="1">
    <source>
        <dbReference type="Pfam" id="PF00535"/>
    </source>
</evidence>